<keyword evidence="5 6" id="KW-0804">Transcription</keyword>
<comment type="subcellular location">
    <subcellularLocation>
        <location evidence="6">Cytoplasm</location>
    </subcellularLocation>
</comment>
<evidence type="ECO:0000256" key="7">
    <source>
        <dbReference type="PROSITE-ProRule" id="PRU00117"/>
    </source>
</evidence>
<dbReference type="InterPro" id="IPR010212">
    <property type="entry name" value="NusA_arc"/>
</dbReference>
<comment type="function">
    <text evidence="6">Participates in transcription termination.</text>
</comment>
<comment type="similarity">
    <text evidence="6">Belongs to the NusA family.</text>
</comment>
<dbReference type="InterPro" id="IPR004087">
    <property type="entry name" value="KH_dom"/>
</dbReference>
<dbReference type="EMBL" id="DQSV01000053">
    <property type="protein sequence ID" value="HIP17192.1"/>
    <property type="molecule type" value="Genomic_DNA"/>
</dbReference>
<keyword evidence="1 6" id="KW-0806">Transcription termination</keyword>
<evidence type="ECO:0000256" key="5">
    <source>
        <dbReference type="ARBA" id="ARBA00023163"/>
    </source>
</evidence>
<evidence type="ECO:0000256" key="1">
    <source>
        <dbReference type="ARBA" id="ARBA00022472"/>
    </source>
</evidence>
<dbReference type="PROSITE" id="PS50084">
    <property type="entry name" value="KH_TYPE_1"/>
    <property type="match status" value="1"/>
</dbReference>
<feature type="compositionally biased region" description="Basic residues" evidence="8">
    <location>
        <begin position="155"/>
        <end position="168"/>
    </location>
</feature>
<dbReference type="AlphaFoldDB" id="A0A832YND1"/>
<evidence type="ECO:0000313" key="11">
    <source>
        <dbReference type="Proteomes" id="UP000605144"/>
    </source>
</evidence>
<dbReference type="Proteomes" id="UP000605144">
    <property type="component" value="Unassembled WGS sequence"/>
</dbReference>
<evidence type="ECO:0000259" key="9">
    <source>
        <dbReference type="SMART" id="SM00322"/>
    </source>
</evidence>
<dbReference type="InterPro" id="IPR009019">
    <property type="entry name" value="KH_sf_prok-type"/>
</dbReference>
<proteinExistence type="inferred from homology"/>
<dbReference type="CDD" id="cd22530">
    <property type="entry name" value="KH-II_NusA_arch_rpt1"/>
    <property type="match status" value="1"/>
</dbReference>
<evidence type="ECO:0000256" key="6">
    <source>
        <dbReference type="HAMAP-Rule" id="MF_00945"/>
    </source>
</evidence>
<dbReference type="SUPFAM" id="SSF54814">
    <property type="entry name" value="Prokaryotic type KH domain (KH-domain type II)"/>
    <property type="match status" value="2"/>
</dbReference>
<dbReference type="SMART" id="SM00322">
    <property type="entry name" value="KH"/>
    <property type="match status" value="1"/>
</dbReference>
<dbReference type="GO" id="GO:0003723">
    <property type="term" value="F:RNA binding"/>
    <property type="evidence" value="ECO:0007669"/>
    <property type="project" value="UniProtKB-UniRule"/>
</dbReference>
<dbReference type="GO" id="GO:0006353">
    <property type="term" value="P:DNA-templated transcription termination"/>
    <property type="evidence" value="ECO:0007669"/>
    <property type="project" value="UniProtKB-UniRule"/>
</dbReference>
<dbReference type="InterPro" id="IPR030842">
    <property type="entry name" value="TF_NusA_bacterial"/>
</dbReference>
<feature type="compositionally biased region" description="Basic and acidic residues" evidence="8">
    <location>
        <begin position="170"/>
        <end position="204"/>
    </location>
</feature>
<dbReference type="GO" id="GO:0005829">
    <property type="term" value="C:cytosol"/>
    <property type="evidence" value="ECO:0007669"/>
    <property type="project" value="TreeGrafter"/>
</dbReference>
<feature type="region of interest" description="Disordered" evidence="8">
    <location>
        <begin position="144"/>
        <end position="204"/>
    </location>
</feature>
<dbReference type="Pfam" id="PF07650">
    <property type="entry name" value="KH_2"/>
    <property type="match status" value="1"/>
</dbReference>
<keyword evidence="2 6" id="KW-0963">Cytoplasm</keyword>
<dbReference type="InterPro" id="IPR004044">
    <property type="entry name" value="KH_dom_type_2"/>
</dbReference>
<gene>
    <name evidence="6" type="primary">nusA</name>
    <name evidence="10" type="ORF">EYG76_02675</name>
</gene>
<evidence type="ECO:0000256" key="3">
    <source>
        <dbReference type="ARBA" id="ARBA00022884"/>
    </source>
</evidence>
<reference evidence="10" key="1">
    <citation type="journal article" date="2020" name="ISME J.">
        <title>Gammaproteobacteria mediating utilization of methyl-, sulfur- and petroleum organic compounds in deep ocean hydrothermal plumes.</title>
        <authorList>
            <person name="Zhou Z."/>
            <person name="Liu Y."/>
            <person name="Pan J."/>
            <person name="Cron B.R."/>
            <person name="Toner B.M."/>
            <person name="Anantharaman K."/>
            <person name="Breier J.A."/>
            <person name="Dick G.J."/>
            <person name="Li M."/>
        </authorList>
    </citation>
    <scope>NUCLEOTIDE SEQUENCE</scope>
    <source>
        <strain evidence="10">SZUA-1385</strain>
    </source>
</reference>
<dbReference type="GO" id="GO:0031564">
    <property type="term" value="P:transcription antitermination"/>
    <property type="evidence" value="ECO:0007669"/>
    <property type="project" value="InterPro"/>
</dbReference>
<evidence type="ECO:0000256" key="2">
    <source>
        <dbReference type="ARBA" id="ARBA00022490"/>
    </source>
</evidence>
<accession>A0A832YND1</accession>
<evidence type="ECO:0000313" key="10">
    <source>
        <dbReference type="EMBL" id="HIP17192.1"/>
    </source>
</evidence>
<dbReference type="NCBIfam" id="NF006261">
    <property type="entry name" value="PRK08406.1-5"/>
    <property type="match status" value="1"/>
</dbReference>
<feature type="domain" description="K Homology" evidence="9">
    <location>
        <begin position="30"/>
        <end position="97"/>
    </location>
</feature>
<keyword evidence="3 7" id="KW-0694">RNA-binding</keyword>
<sequence>MKVRINRDDMMKISLFEKITEADVLDCISDDERIVFIVKEGDIGAAIGKGGENVKTAMEKFNKKIDVIEYSSDIKKFVRNIFEPLKLEDVWLKKFNGKLVVYVRVHPKLRRAIIGINGKNIDRAVNILSRLSDAKNIKVISEPRRELRRGPGGRYRGKPRKFDKKPVKKPTSEDNIKTRDKNNGDETLKGESLDNISENEKDNK</sequence>
<dbReference type="HAMAP" id="MF_00945_A">
    <property type="entry name" value="NusA_A"/>
    <property type="match status" value="1"/>
</dbReference>
<evidence type="ECO:0000256" key="4">
    <source>
        <dbReference type="ARBA" id="ARBA00023015"/>
    </source>
</evidence>
<evidence type="ECO:0000256" key="8">
    <source>
        <dbReference type="SAM" id="MobiDB-lite"/>
    </source>
</evidence>
<dbReference type="InterPro" id="IPR015946">
    <property type="entry name" value="KH_dom-like_a/b"/>
</dbReference>
<name>A0A832YND1_9EURY</name>
<dbReference type="NCBIfam" id="TIGR01952">
    <property type="entry name" value="nusA_arch"/>
    <property type="match status" value="1"/>
</dbReference>
<keyword evidence="4 6" id="KW-0805">Transcription regulation</keyword>
<dbReference type="PANTHER" id="PTHR22648:SF0">
    <property type="entry name" value="TRANSCRIPTION TERMINATION_ANTITERMINATION PROTEIN NUSA"/>
    <property type="match status" value="1"/>
</dbReference>
<organism evidence="10 11">
    <name type="scientific">Methanothermococcus okinawensis</name>
    <dbReference type="NCBI Taxonomy" id="155863"/>
    <lineage>
        <taxon>Archaea</taxon>
        <taxon>Methanobacteriati</taxon>
        <taxon>Methanobacteriota</taxon>
        <taxon>Methanomada group</taxon>
        <taxon>Methanococci</taxon>
        <taxon>Methanococcales</taxon>
        <taxon>Methanococcaceae</taxon>
        <taxon>Methanothermococcus</taxon>
    </lineage>
</organism>
<protein>
    <recommendedName>
        <fullName evidence="6">Probable transcription termination protein NusA</fullName>
    </recommendedName>
</protein>
<comment type="caution">
    <text evidence="10">The sequence shown here is derived from an EMBL/GenBank/DDBJ whole genome shotgun (WGS) entry which is preliminary data.</text>
</comment>
<dbReference type="PANTHER" id="PTHR22648">
    <property type="entry name" value="TRANSCRIPTION TERMINATION FACTOR NUSA"/>
    <property type="match status" value="1"/>
</dbReference>
<dbReference type="Gene3D" id="3.30.300.20">
    <property type="match status" value="2"/>
</dbReference>